<protein>
    <submittedName>
        <fullName evidence="1">Uncharacterized protein</fullName>
    </submittedName>
</protein>
<proteinExistence type="predicted"/>
<dbReference type="RefSeq" id="WP_211547943.1">
    <property type="nucleotide sequence ID" value="NZ_JAGTUF010000006.1"/>
</dbReference>
<dbReference type="InterPro" id="IPR048061">
    <property type="entry name" value="GmtX-like"/>
</dbReference>
<evidence type="ECO:0000313" key="2">
    <source>
        <dbReference type="Proteomes" id="UP000680714"/>
    </source>
</evidence>
<name>A0ABS5IBK5_9PROT</name>
<sequence>MNDNGFEHVLEEVLARSNERRRGTVRALVQILNQMASRGVKAFTIVAVGRECEAVNVLKTQTIRNANGEDFRRLIEAFALARGASTNHRPVQHLTPLQEAIASIPDLDIRTRLNAMLAENRAQRAEIQALRQGFAKLQAPQPEPSHSAESSPFEVEILPPRKSDINLGPLERFASADWIDDQAWTIGESGALYNGNAMISPAGFVPTLRAVIEYVRNTQCRRSRE</sequence>
<evidence type="ECO:0000313" key="1">
    <source>
        <dbReference type="EMBL" id="MBR9971812.1"/>
    </source>
</evidence>
<dbReference type="EMBL" id="JAGTUF010000006">
    <property type="protein sequence ID" value="MBR9971812.1"/>
    <property type="molecule type" value="Genomic_DNA"/>
</dbReference>
<organism evidence="1 2">
    <name type="scientific">Magnetospirillum sulfuroxidans</name>
    <dbReference type="NCBI Taxonomy" id="611300"/>
    <lineage>
        <taxon>Bacteria</taxon>
        <taxon>Pseudomonadati</taxon>
        <taxon>Pseudomonadota</taxon>
        <taxon>Alphaproteobacteria</taxon>
        <taxon>Rhodospirillales</taxon>
        <taxon>Rhodospirillaceae</taxon>
        <taxon>Magnetospirillum</taxon>
    </lineage>
</organism>
<keyword evidence="2" id="KW-1185">Reference proteome</keyword>
<dbReference type="Proteomes" id="UP000680714">
    <property type="component" value="Unassembled WGS sequence"/>
</dbReference>
<dbReference type="NCBIfam" id="NF040692">
    <property type="entry name" value="recomb_assoc"/>
    <property type="match status" value="1"/>
</dbReference>
<reference evidence="1 2" key="1">
    <citation type="submission" date="2021-04" db="EMBL/GenBank/DDBJ databases">
        <title>Magnetospirillum sulfuroxidans sp. nov., a facultative chemolithoautotrophic sulfur-oxidizing alphaproteobacterium isolated from freshwater sediment and proposals for Paramagetospirillum gen. nov., and Magnetospirillaceae fam. nov.</title>
        <authorList>
            <person name="Koziaeva V."/>
            <person name="Geelhoed J.S."/>
            <person name="Sorokin D.Y."/>
            <person name="Grouzdev D.S."/>
        </authorList>
    </citation>
    <scope>NUCLEOTIDE SEQUENCE [LARGE SCALE GENOMIC DNA]</scope>
    <source>
        <strain evidence="1 2">J10</strain>
    </source>
</reference>
<accession>A0ABS5IBK5</accession>
<comment type="caution">
    <text evidence="1">The sequence shown here is derived from an EMBL/GenBank/DDBJ whole genome shotgun (WGS) entry which is preliminary data.</text>
</comment>
<gene>
    <name evidence="1" type="ORF">KEC16_08800</name>
</gene>